<dbReference type="InterPro" id="IPR001789">
    <property type="entry name" value="Sig_transdc_resp-reg_receiver"/>
</dbReference>
<dbReference type="SMART" id="SM00448">
    <property type="entry name" value="REC"/>
    <property type="match status" value="1"/>
</dbReference>
<evidence type="ECO:0000256" key="2">
    <source>
        <dbReference type="PROSITE-ProRule" id="PRU00169"/>
    </source>
</evidence>
<dbReference type="Gene3D" id="3.40.50.2300">
    <property type="match status" value="1"/>
</dbReference>
<dbReference type="InterPro" id="IPR011006">
    <property type="entry name" value="CheY-like_superfamily"/>
</dbReference>
<dbReference type="PANTHER" id="PTHR44591">
    <property type="entry name" value="STRESS RESPONSE REGULATOR PROTEIN 1"/>
    <property type="match status" value="1"/>
</dbReference>
<proteinExistence type="predicted"/>
<protein>
    <recommendedName>
        <fullName evidence="3">Response regulatory domain-containing protein</fullName>
    </recommendedName>
</protein>
<dbReference type="RefSeq" id="WP_088648802.1">
    <property type="nucleotide sequence ID" value="NZ_AQQR01000002.1"/>
</dbReference>
<dbReference type="AlphaFoldDB" id="A0A225NMX0"/>
<dbReference type="OrthoDB" id="9784719at2"/>
<feature type="domain" description="Response regulatory" evidence="3">
    <location>
        <begin position="7"/>
        <end position="117"/>
    </location>
</feature>
<feature type="modified residue" description="4-aspartylphosphate" evidence="2">
    <location>
        <position position="57"/>
    </location>
</feature>
<comment type="caution">
    <text evidence="4">The sequence shown here is derived from an EMBL/GenBank/DDBJ whole genome shotgun (WGS) entry which is preliminary data.</text>
</comment>
<name>A0A225NMX0_9RHOB</name>
<evidence type="ECO:0000256" key="1">
    <source>
        <dbReference type="ARBA" id="ARBA00022553"/>
    </source>
</evidence>
<evidence type="ECO:0000313" key="5">
    <source>
        <dbReference type="Proteomes" id="UP000215377"/>
    </source>
</evidence>
<keyword evidence="1 2" id="KW-0597">Phosphoprotein</keyword>
<sequence length="117" mass="12644">MTETPLTILVVEDEALIRMDLALGLSDLGHKVLEAGNADMAMQTLRDEEAIDVLVTDIDMPGEMDGLDLAGKVRGLSETCRIVVMSGRSHPTQDALPEHSTFLGKPLDVDDIMRAIA</sequence>
<dbReference type="EMBL" id="AQQR01000002">
    <property type="protein sequence ID" value="OWU75639.1"/>
    <property type="molecule type" value="Genomic_DNA"/>
</dbReference>
<dbReference type="PANTHER" id="PTHR44591:SF21">
    <property type="entry name" value="TWO-COMPONENT RESPONSE REGULATOR"/>
    <property type="match status" value="1"/>
</dbReference>
<reference evidence="4 5" key="1">
    <citation type="submission" date="2013-04" db="EMBL/GenBank/DDBJ databases">
        <title>Oceanicola sp. 22II1-22F33 Genome Sequencing.</title>
        <authorList>
            <person name="Lai Q."/>
            <person name="Li G."/>
            <person name="Shao Z."/>
        </authorList>
    </citation>
    <scope>NUCLEOTIDE SEQUENCE [LARGE SCALE GENOMIC DNA]</scope>
    <source>
        <strain evidence="4 5">22II1-22F33</strain>
    </source>
</reference>
<gene>
    <name evidence="4" type="ORF">ATO3_05345</name>
</gene>
<dbReference type="GO" id="GO:0000160">
    <property type="term" value="P:phosphorelay signal transduction system"/>
    <property type="evidence" value="ECO:0007669"/>
    <property type="project" value="InterPro"/>
</dbReference>
<organism evidence="4 5">
    <name type="scientific">Marinibacterium profundimaris</name>
    <dbReference type="NCBI Taxonomy" id="1679460"/>
    <lineage>
        <taxon>Bacteria</taxon>
        <taxon>Pseudomonadati</taxon>
        <taxon>Pseudomonadota</taxon>
        <taxon>Alphaproteobacteria</taxon>
        <taxon>Rhodobacterales</taxon>
        <taxon>Paracoccaceae</taxon>
        <taxon>Marinibacterium</taxon>
    </lineage>
</organism>
<dbReference type="Proteomes" id="UP000215377">
    <property type="component" value="Unassembled WGS sequence"/>
</dbReference>
<dbReference type="SUPFAM" id="SSF52172">
    <property type="entry name" value="CheY-like"/>
    <property type="match status" value="1"/>
</dbReference>
<dbReference type="PROSITE" id="PS50110">
    <property type="entry name" value="RESPONSE_REGULATORY"/>
    <property type="match status" value="1"/>
</dbReference>
<dbReference type="InterPro" id="IPR050595">
    <property type="entry name" value="Bact_response_regulator"/>
</dbReference>
<keyword evidence="5" id="KW-1185">Reference proteome</keyword>
<evidence type="ECO:0000313" key="4">
    <source>
        <dbReference type="EMBL" id="OWU75639.1"/>
    </source>
</evidence>
<accession>A0A225NMX0</accession>
<dbReference type="Pfam" id="PF00072">
    <property type="entry name" value="Response_reg"/>
    <property type="match status" value="1"/>
</dbReference>
<evidence type="ECO:0000259" key="3">
    <source>
        <dbReference type="PROSITE" id="PS50110"/>
    </source>
</evidence>